<reference evidence="12 13" key="1">
    <citation type="submission" date="2017-12" db="EMBL/GenBank/DDBJ databases">
        <authorList>
            <person name="Pombert J.-F."/>
            <person name="Haag K.L."/>
            <person name="Ebert D."/>
        </authorList>
    </citation>
    <scope>NUCLEOTIDE SEQUENCE [LARGE SCALE GENOMIC DNA]</scope>
    <source>
        <strain evidence="12">IL-G-3</strain>
    </source>
</reference>
<gene>
    <name evidence="12" type="ORF">CWI38_1691p0020</name>
</gene>
<feature type="binding site" evidence="10">
    <location>
        <position position="69"/>
    </location>
    <ligand>
        <name>Mn(2+)</name>
        <dbReference type="ChEBI" id="CHEBI:29035"/>
        <label>2</label>
    </ligand>
</feature>
<feature type="region of interest" description="Disordered" evidence="11">
    <location>
        <begin position="38"/>
        <end position="57"/>
    </location>
</feature>
<dbReference type="GO" id="GO:0170057">
    <property type="term" value="F:RNA ligase (GTP) activity"/>
    <property type="evidence" value="ECO:0007669"/>
    <property type="project" value="UniProtKB-EC"/>
</dbReference>
<comment type="caution">
    <text evidence="12">The sequence shown here is derived from an EMBL/GenBank/DDBJ whole genome shotgun (WGS) entry which is preliminary data.</text>
</comment>
<organism evidence="12 13">
    <name type="scientific">Hamiltosporidium tvaerminnensis</name>
    <dbReference type="NCBI Taxonomy" id="1176355"/>
    <lineage>
        <taxon>Eukaryota</taxon>
        <taxon>Fungi</taxon>
        <taxon>Fungi incertae sedis</taxon>
        <taxon>Microsporidia</taxon>
        <taxon>Dubosqiidae</taxon>
        <taxon>Hamiltosporidium</taxon>
    </lineage>
</organism>
<feature type="binding site" evidence="9">
    <location>
        <position position="217"/>
    </location>
    <ligand>
        <name>GMP</name>
        <dbReference type="ChEBI" id="CHEBI:58115"/>
    </ligand>
</feature>
<keyword evidence="13" id="KW-1185">Reference proteome</keyword>
<feature type="active site" description="GMP-histidine intermediate" evidence="8">
    <location>
        <position position="141"/>
    </location>
</feature>
<dbReference type="OrthoDB" id="10249697at2759"/>
<dbReference type="STRING" id="1176355.A0A4V2JX57"/>
<dbReference type="Pfam" id="PF01139">
    <property type="entry name" value="RtcB"/>
    <property type="match status" value="1"/>
</dbReference>
<dbReference type="InterPro" id="IPR036025">
    <property type="entry name" value="RtcB-like_sf"/>
</dbReference>
<feature type="binding site" evidence="9">
    <location>
        <begin position="69"/>
        <end position="70"/>
    </location>
    <ligand>
        <name>GMP</name>
        <dbReference type="ChEBI" id="CHEBI:58115"/>
    </ligand>
</feature>
<evidence type="ECO:0000256" key="9">
    <source>
        <dbReference type="PIRSR" id="PIRSR601233-2"/>
    </source>
</evidence>
<dbReference type="InterPro" id="IPR001233">
    <property type="entry name" value="RtcB"/>
</dbReference>
<keyword evidence="5 9" id="KW-0342">GTP-binding</keyword>
<dbReference type="VEuPathDB" id="MicrosporidiaDB:CWI38_1691p0020"/>
<proteinExistence type="predicted"/>
<evidence type="ECO:0000256" key="2">
    <source>
        <dbReference type="ARBA" id="ARBA00022598"/>
    </source>
</evidence>
<evidence type="ECO:0000313" key="13">
    <source>
        <dbReference type="Proteomes" id="UP000292282"/>
    </source>
</evidence>
<feature type="binding site" evidence="9">
    <location>
        <begin position="141"/>
        <end position="144"/>
    </location>
    <ligand>
        <name>GMP</name>
        <dbReference type="ChEBI" id="CHEBI:58115"/>
    </ligand>
</feature>
<dbReference type="SUPFAM" id="SSF103365">
    <property type="entry name" value="Hypothetical protein PH1602"/>
    <property type="match status" value="1"/>
</dbReference>
<feature type="binding site" evidence="9">
    <location>
        <begin position="118"/>
        <end position="121"/>
    </location>
    <ligand>
        <name>GMP</name>
        <dbReference type="ChEBI" id="CHEBI:58115"/>
    </ligand>
</feature>
<dbReference type="PANTHER" id="PTHR11118:SF1">
    <property type="entry name" value="RNA-SPLICING LIGASE RTCB HOMOLOG"/>
    <property type="match status" value="1"/>
</dbReference>
<dbReference type="Proteomes" id="UP000292282">
    <property type="component" value="Unassembled WGS sequence"/>
</dbReference>
<dbReference type="PANTHER" id="PTHR11118">
    <property type="entry name" value="RNA-SPLICING LIGASE RTCB HOMOLOG"/>
    <property type="match status" value="1"/>
</dbReference>
<dbReference type="Gene3D" id="3.90.1860.10">
    <property type="entry name" value="tRNA-splicing ligase RtcB"/>
    <property type="match status" value="1"/>
</dbReference>
<feature type="compositionally biased region" description="Basic and acidic residues" evidence="11">
    <location>
        <begin position="38"/>
        <end position="48"/>
    </location>
</feature>
<protein>
    <recommendedName>
        <fullName evidence="1">3'-phosphate/5'-hydroxy nucleic acid ligase</fullName>
        <ecNumber evidence="1">6.5.1.8</ecNumber>
    </recommendedName>
</protein>
<keyword evidence="6 10" id="KW-0464">Manganese</keyword>
<evidence type="ECO:0000256" key="7">
    <source>
        <dbReference type="ARBA" id="ARBA00047746"/>
    </source>
</evidence>
<dbReference type="GO" id="GO:0003972">
    <property type="term" value="F:RNA ligase (ATP) activity"/>
    <property type="evidence" value="ECO:0007669"/>
    <property type="project" value="TreeGrafter"/>
</dbReference>
<dbReference type="GO" id="GO:0005525">
    <property type="term" value="F:GTP binding"/>
    <property type="evidence" value="ECO:0007669"/>
    <property type="project" value="UniProtKB-KW"/>
</dbReference>
<accession>A0A4V2JX57</accession>
<dbReference type="EC" id="6.5.1.8" evidence="1"/>
<keyword evidence="4 9" id="KW-0547">Nucleotide-binding</keyword>
<evidence type="ECO:0000256" key="8">
    <source>
        <dbReference type="PIRSR" id="PIRSR601233-1"/>
    </source>
</evidence>
<feature type="non-terminal residue" evidence="12">
    <location>
        <position position="1"/>
    </location>
</feature>
<feature type="binding site" evidence="9">
    <location>
        <position position="125"/>
    </location>
    <ligand>
        <name>GMP</name>
        <dbReference type="ChEBI" id="CHEBI:58115"/>
    </ligand>
</feature>
<evidence type="ECO:0000256" key="10">
    <source>
        <dbReference type="PIRSR" id="PIRSR601233-3"/>
    </source>
</evidence>
<evidence type="ECO:0000256" key="6">
    <source>
        <dbReference type="ARBA" id="ARBA00023211"/>
    </source>
</evidence>
<comment type="cofactor">
    <cofactor evidence="10">
        <name>Mn(2+)</name>
        <dbReference type="ChEBI" id="CHEBI:29035"/>
    </cofactor>
    <text evidence="10">Binds 2 manganese ions per subunit.</text>
</comment>
<evidence type="ECO:0000256" key="3">
    <source>
        <dbReference type="ARBA" id="ARBA00022723"/>
    </source>
</evidence>
<comment type="catalytic activity">
    <reaction evidence="7">
        <text>a 3'-end 3'-phospho-ribonucleotide-RNA + a 5'-end dephospho-ribonucleoside-RNA + GTP = a ribonucleotidyl-ribonucleotide-RNA + GMP + diphosphate</text>
        <dbReference type="Rhea" id="RHEA:68076"/>
        <dbReference type="Rhea" id="RHEA-COMP:10463"/>
        <dbReference type="Rhea" id="RHEA-COMP:13936"/>
        <dbReference type="Rhea" id="RHEA-COMP:17355"/>
        <dbReference type="ChEBI" id="CHEBI:33019"/>
        <dbReference type="ChEBI" id="CHEBI:37565"/>
        <dbReference type="ChEBI" id="CHEBI:58115"/>
        <dbReference type="ChEBI" id="CHEBI:83062"/>
        <dbReference type="ChEBI" id="CHEBI:138284"/>
        <dbReference type="ChEBI" id="CHEBI:173118"/>
        <dbReference type="EC" id="6.5.1.8"/>
    </reaction>
</comment>
<keyword evidence="2 12" id="KW-0436">Ligase</keyword>
<dbReference type="GO" id="GO:0046872">
    <property type="term" value="F:metal ion binding"/>
    <property type="evidence" value="ECO:0007669"/>
    <property type="project" value="UniProtKB-KW"/>
</dbReference>
<evidence type="ECO:0000313" key="12">
    <source>
        <dbReference type="EMBL" id="TBU10542.1"/>
    </source>
</evidence>
<dbReference type="GO" id="GO:0006396">
    <property type="term" value="P:RNA processing"/>
    <property type="evidence" value="ECO:0007669"/>
    <property type="project" value="InterPro"/>
</dbReference>
<evidence type="ECO:0000256" key="11">
    <source>
        <dbReference type="SAM" id="MobiDB-lite"/>
    </source>
</evidence>
<evidence type="ECO:0000256" key="4">
    <source>
        <dbReference type="ARBA" id="ARBA00022741"/>
    </source>
</evidence>
<dbReference type="EMBL" id="PITK01001691">
    <property type="protein sequence ID" value="TBU10542.1"/>
    <property type="molecule type" value="Genomic_DNA"/>
</dbReference>
<dbReference type="AlphaFoldDB" id="A0A4V2JX57"/>
<keyword evidence="3 10" id="KW-0479">Metal-binding</keyword>
<sequence>ILDNNQDNKDILDNKNILDNQDNKDILDNKDNNKNILDNNKDISDNKNHTTNNNNNNNVTVSLIYDGSHNSCRVEEYIINGINKEVLVYRKGVSYGLEVGNKKLCEEYKNIGQPIMVGGSMGTYSYIVCIGNKGVFNSCCHGSGRLLSRKEGLKRYEGEGVVKEMERKNIVLRCSSVKGVGEEADGCYKDVVGVVEYSDRMGLTRRLCRLKPLIVIKGIVSNKDELV</sequence>
<name>A0A4V2JX57_9MICR</name>
<evidence type="ECO:0000256" key="1">
    <source>
        <dbReference type="ARBA" id="ARBA00012726"/>
    </source>
</evidence>
<evidence type="ECO:0000256" key="5">
    <source>
        <dbReference type="ARBA" id="ARBA00023134"/>
    </source>
</evidence>